<dbReference type="AlphaFoldDB" id="A0A2T4VWK9"/>
<keyword evidence="1" id="KW-0812">Transmembrane</keyword>
<dbReference type="Proteomes" id="UP000240811">
    <property type="component" value="Unassembled WGS sequence"/>
</dbReference>
<organism evidence="2 3">
    <name type="scientific">Candidatus Liberibacter europaeus</name>
    <dbReference type="NCBI Taxonomy" id="744859"/>
    <lineage>
        <taxon>Bacteria</taxon>
        <taxon>Pseudomonadati</taxon>
        <taxon>Pseudomonadota</taxon>
        <taxon>Alphaproteobacteria</taxon>
        <taxon>Hyphomicrobiales</taxon>
        <taxon>Rhizobiaceae</taxon>
        <taxon>Liberibacter</taxon>
    </lineage>
</organism>
<evidence type="ECO:0008006" key="4">
    <source>
        <dbReference type="Google" id="ProtNLM"/>
    </source>
</evidence>
<evidence type="ECO:0000313" key="2">
    <source>
        <dbReference type="EMBL" id="PTL86165.1"/>
    </source>
</evidence>
<protein>
    <recommendedName>
        <fullName evidence="4">Cell division protein FtsL</fullName>
    </recommendedName>
</protein>
<evidence type="ECO:0000256" key="1">
    <source>
        <dbReference type="SAM" id="Phobius"/>
    </source>
</evidence>
<dbReference type="EMBL" id="PSQJ01000007">
    <property type="protein sequence ID" value="PTL86165.1"/>
    <property type="molecule type" value="Genomic_DNA"/>
</dbReference>
<comment type="caution">
    <text evidence="2">The sequence shown here is derived from an EMBL/GenBank/DDBJ whole genome shotgun (WGS) entry which is preliminary data.</text>
</comment>
<name>A0A2T4VWK9_9HYPH</name>
<feature type="transmembrane region" description="Helical" evidence="1">
    <location>
        <begin position="6"/>
        <end position="23"/>
    </location>
</feature>
<reference evidence="3" key="1">
    <citation type="submission" date="2018-02" db="EMBL/GenBank/DDBJ databases">
        <title>Genome sequence of Candidatus Liberibacter europaeus.</title>
        <authorList>
            <person name="Frampton R.A."/>
            <person name="Thompson S.M."/>
            <person name="David C."/>
            <person name="Addison S.M."/>
            <person name="Smith G.R."/>
        </authorList>
    </citation>
    <scope>NUCLEOTIDE SEQUENCE [LARGE SCALE GENOMIC DNA]</scope>
</reference>
<proteinExistence type="predicted"/>
<keyword evidence="1" id="KW-1133">Transmembrane helix</keyword>
<keyword evidence="1" id="KW-0472">Membrane</keyword>
<evidence type="ECO:0000313" key="3">
    <source>
        <dbReference type="Proteomes" id="UP000240811"/>
    </source>
</evidence>
<gene>
    <name evidence="2" type="ORF">C4617_05205</name>
</gene>
<sequence>MFRTIDFVIFVLMFISAAATYYIKHQSEIKREDLRILENKIIAEQNYIDLLKANLAVLAQPERINNLVTYYSKDLKLHPTNPVQLITIDDLSKLKWRSVSYQDDIVLSHNKIFRNNRHPKKAIKKY</sequence>
<accession>A0A2T4VWK9</accession>